<comment type="function">
    <text evidence="2">Is required to sustain N(2)-dependent growth in the presence of low levels of carbon monoxide (CO). Probably acts by protecting the N(2) fixation ability of the nitrogenase complex, which is inactivated in the presence of CO.</text>
</comment>
<evidence type="ECO:0000256" key="1">
    <source>
        <dbReference type="ARBA" id="ARBA00023231"/>
    </source>
</evidence>
<name>A0A840G9U3_RHOTE</name>
<evidence type="ECO:0000313" key="3">
    <source>
        <dbReference type="EMBL" id="MBB4247448.1"/>
    </source>
</evidence>
<dbReference type="EMBL" id="JACIGE010000005">
    <property type="protein sequence ID" value="MBB4247448.1"/>
    <property type="molecule type" value="Genomic_DNA"/>
</dbReference>
<evidence type="ECO:0000313" key="4">
    <source>
        <dbReference type="Proteomes" id="UP000587070"/>
    </source>
</evidence>
<protein>
    <recommendedName>
        <fullName evidence="2">N(2)-fixation sustaining protein CowN</fullName>
    </recommendedName>
    <alternativeName>
        <fullName evidence="2">CO weal-nitrogenase</fullName>
    </alternativeName>
</protein>
<dbReference type="Pfam" id="PF20543">
    <property type="entry name" value="CowN"/>
    <property type="match status" value="1"/>
</dbReference>
<dbReference type="RefSeq" id="WP_228273690.1">
    <property type="nucleotide sequence ID" value="NZ_JACIGE010000005.1"/>
</dbReference>
<sequence length="110" mass="12598">MTAMTCPCRNKPAEEAVTDAKRDRYVSFIGLECDAKAATLMQRIRDYIDDPQHSNVFWEYFKKKAAGGSGPRPDPLFLIHSNLNQIRELFEDKGDEDALRLLDNIEEECC</sequence>
<reference evidence="3 4" key="1">
    <citation type="submission" date="2020-08" db="EMBL/GenBank/DDBJ databases">
        <title>Genome sequencing of Purple Non-Sulfur Bacteria from various extreme environments.</title>
        <authorList>
            <person name="Mayer M."/>
        </authorList>
    </citation>
    <scope>NUCLEOTIDE SEQUENCE [LARGE SCALE GENOMIC DNA]</scope>
    <source>
        <strain evidence="3 4">2761</strain>
    </source>
</reference>
<evidence type="ECO:0000256" key="2">
    <source>
        <dbReference type="HAMAP-Rule" id="MF_02117"/>
    </source>
</evidence>
<gene>
    <name evidence="2" type="primary">cowN</name>
    <name evidence="3" type="ORF">GGD90_001819</name>
</gene>
<keyword evidence="1 2" id="KW-0535">Nitrogen fixation</keyword>
<organism evidence="3 4">
    <name type="scientific">Rhodocyclus tenuis</name>
    <name type="common">Rhodospirillum tenue</name>
    <dbReference type="NCBI Taxonomy" id="1066"/>
    <lineage>
        <taxon>Bacteria</taxon>
        <taxon>Pseudomonadati</taxon>
        <taxon>Pseudomonadota</taxon>
        <taxon>Betaproteobacteria</taxon>
        <taxon>Rhodocyclales</taxon>
        <taxon>Rhodocyclaceae</taxon>
        <taxon>Rhodocyclus</taxon>
    </lineage>
</organism>
<comment type="caution">
    <text evidence="3">The sequence shown here is derived from an EMBL/GenBank/DDBJ whole genome shotgun (WGS) entry which is preliminary data.</text>
</comment>
<dbReference type="GO" id="GO:0009399">
    <property type="term" value="P:nitrogen fixation"/>
    <property type="evidence" value="ECO:0007669"/>
    <property type="project" value="UniProtKB-UniRule"/>
</dbReference>
<comment type="similarity">
    <text evidence="2">Belongs to the CowN family.</text>
</comment>
<dbReference type="HAMAP" id="MF_02117">
    <property type="entry name" value="CowN"/>
    <property type="match status" value="1"/>
</dbReference>
<accession>A0A840G9U3</accession>
<dbReference type="AlphaFoldDB" id="A0A840G9U3"/>
<keyword evidence="4" id="KW-1185">Reference proteome</keyword>
<dbReference type="InterPro" id="IPR024899">
    <property type="entry name" value="CowN"/>
</dbReference>
<proteinExistence type="inferred from homology"/>
<dbReference type="NCBIfam" id="NF033689">
    <property type="entry name" value="N2Fix_CO_CowN"/>
    <property type="match status" value="1"/>
</dbReference>
<dbReference type="Proteomes" id="UP000587070">
    <property type="component" value="Unassembled WGS sequence"/>
</dbReference>